<name>A0A5N5J580_9ROSI</name>
<evidence type="ECO:0008006" key="5">
    <source>
        <dbReference type="Google" id="ProtNLM"/>
    </source>
</evidence>
<evidence type="ECO:0000313" key="3">
    <source>
        <dbReference type="EMBL" id="KAB5514301.1"/>
    </source>
</evidence>
<accession>A0A5N5J580</accession>
<comment type="caution">
    <text evidence="3">The sequence shown here is derived from an EMBL/GenBank/DDBJ whole genome shotgun (WGS) entry which is preliminary data.</text>
</comment>
<comment type="similarity">
    <text evidence="1">Belongs to the ABI family.</text>
</comment>
<dbReference type="Proteomes" id="UP000326939">
    <property type="component" value="Chromosome 18"/>
</dbReference>
<dbReference type="PANTHER" id="PTHR10460">
    <property type="entry name" value="ABL INTERACTOR FAMILY MEMBER"/>
    <property type="match status" value="1"/>
</dbReference>
<keyword evidence="4" id="KW-1185">Reference proteome</keyword>
<dbReference type="PANTHER" id="PTHR10460:SF11">
    <property type="entry name" value="PROTEIN ABIL5-RELATED"/>
    <property type="match status" value="1"/>
</dbReference>
<dbReference type="InterPro" id="IPR028457">
    <property type="entry name" value="ABI"/>
</dbReference>
<gene>
    <name evidence="3" type="ORF">DKX38_028207</name>
</gene>
<comment type="function">
    <text evidence="2">Involved in regulation of actin and microtubule organization. Part of a WAVE complex that activates the Arp2/3 complex.</text>
</comment>
<reference evidence="4" key="1">
    <citation type="journal article" date="2019" name="Gigascience">
        <title>De novo genome assembly of the endangered Acer yangbiense, a plant species with extremely small populations endemic to Yunnan Province, China.</title>
        <authorList>
            <person name="Yang J."/>
            <person name="Wariss H.M."/>
            <person name="Tao L."/>
            <person name="Zhang R."/>
            <person name="Yun Q."/>
            <person name="Hollingsworth P."/>
            <person name="Dao Z."/>
            <person name="Luo G."/>
            <person name="Guo H."/>
            <person name="Ma Y."/>
            <person name="Sun W."/>
        </authorList>
    </citation>
    <scope>NUCLEOTIDE SEQUENCE [LARGE SCALE GENOMIC DNA]</scope>
    <source>
        <strain evidence="4">cv. br00</strain>
    </source>
</reference>
<evidence type="ECO:0000256" key="1">
    <source>
        <dbReference type="ARBA" id="ARBA00010020"/>
    </source>
</evidence>
<dbReference type="Gene3D" id="6.10.140.1620">
    <property type="match status" value="1"/>
</dbReference>
<organism evidence="3 4">
    <name type="scientific">Salix brachista</name>
    <dbReference type="NCBI Taxonomy" id="2182728"/>
    <lineage>
        <taxon>Eukaryota</taxon>
        <taxon>Viridiplantae</taxon>
        <taxon>Streptophyta</taxon>
        <taxon>Embryophyta</taxon>
        <taxon>Tracheophyta</taxon>
        <taxon>Spermatophyta</taxon>
        <taxon>Magnoliopsida</taxon>
        <taxon>eudicotyledons</taxon>
        <taxon>Gunneridae</taxon>
        <taxon>Pentapetalae</taxon>
        <taxon>rosids</taxon>
        <taxon>fabids</taxon>
        <taxon>Malpighiales</taxon>
        <taxon>Salicaceae</taxon>
        <taxon>Saliceae</taxon>
        <taxon>Salix</taxon>
    </lineage>
</organism>
<dbReference type="AlphaFoldDB" id="A0A5N5J580"/>
<sequence>MQISKSDASQNPESHESQDVIRFEKSLQELRDLRSQLHHAANHCETTFLNTTQKHMVVESTKEYLCRAVVSVVDHLGCVSANLNSSISNSCAFSEAELRINCLKQRLLSCEKYAHRVALTRVKWAAYLPKHHHRYLSKPITSVEKSNEDIVRDSDPRASTKILMAKHESEAAQLPLSFRTCTDQKSTSAKNLWSGISAEKGDPHSVPVRDGLSVLSRISNIPSFHFQVRITCYRLFYLSLDIELGLLNQFMASIVLLQQCSSRRGRGTLFRKSSARSNDFLSLIRRAKRTP</sequence>
<evidence type="ECO:0000256" key="2">
    <source>
        <dbReference type="ARBA" id="ARBA00025223"/>
    </source>
</evidence>
<dbReference type="EMBL" id="VDCV01000018">
    <property type="protein sequence ID" value="KAB5514301.1"/>
    <property type="molecule type" value="Genomic_DNA"/>
</dbReference>
<protein>
    <recommendedName>
        <fullName evidence="5">Protein ABIL5</fullName>
    </recommendedName>
</protein>
<evidence type="ECO:0000313" key="4">
    <source>
        <dbReference type="Proteomes" id="UP000326939"/>
    </source>
</evidence>
<proteinExistence type="inferred from homology"/>